<accession>A0A8S4QNC4</accession>
<feature type="compositionally biased region" description="Basic and acidic residues" evidence="1">
    <location>
        <begin position="9"/>
        <end position="20"/>
    </location>
</feature>
<comment type="caution">
    <text evidence="2">The sequence shown here is derived from an EMBL/GenBank/DDBJ whole genome shotgun (WGS) entry which is preliminary data.</text>
</comment>
<dbReference type="Proteomes" id="UP000838756">
    <property type="component" value="Unassembled WGS sequence"/>
</dbReference>
<organism evidence="2 3">
    <name type="scientific">Pararge aegeria aegeria</name>
    <dbReference type="NCBI Taxonomy" id="348720"/>
    <lineage>
        <taxon>Eukaryota</taxon>
        <taxon>Metazoa</taxon>
        <taxon>Ecdysozoa</taxon>
        <taxon>Arthropoda</taxon>
        <taxon>Hexapoda</taxon>
        <taxon>Insecta</taxon>
        <taxon>Pterygota</taxon>
        <taxon>Neoptera</taxon>
        <taxon>Endopterygota</taxon>
        <taxon>Lepidoptera</taxon>
        <taxon>Glossata</taxon>
        <taxon>Ditrysia</taxon>
        <taxon>Papilionoidea</taxon>
        <taxon>Nymphalidae</taxon>
        <taxon>Satyrinae</taxon>
        <taxon>Satyrini</taxon>
        <taxon>Parargina</taxon>
        <taxon>Pararge</taxon>
    </lineage>
</organism>
<evidence type="ECO:0000313" key="3">
    <source>
        <dbReference type="Proteomes" id="UP000838756"/>
    </source>
</evidence>
<evidence type="ECO:0000256" key="1">
    <source>
        <dbReference type="SAM" id="MobiDB-lite"/>
    </source>
</evidence>
<dbReference type="EMBL" id="CAKXAJ010011021">
    <property type="protein sequence ID" value="CAH2211724.1"/>
    <property type="molecule type" value="Genomic_DNA"/>
</dbReference>
<reference evidence="2" key="1">
    <citation type="submission" date="2022-03" db="EMBL/GenBank/DDBJ databases">
        <authorList>
            <person name="Lindestad O."/>
        </authorList>
    </citation>
    <scope>NUCLEOTIDE SEQUENCE</scope>
</reference>
<proteinExistence type="predicted"/>
<dbReference type="AlphaFoldDB" id="A0A8S4QNC4"/>
<name>A0A8S4QNC4_9NEOP</name>
<gene>
    <name evidence="2" type="primary">jg27199</name>
    <name evidence="2" type="ORF">PAEG_LOCUS3434</name>
</gene>
<evidence type="ECO:0000313" key="2">
    <source>
        <dbReference type="EMBL" id="CAH2211724.1"/>
    </source>
</evidence>
<sequence length="80" mass="9410">HPQPMVEQWTEREYRTRTKQSTERAQIRNIESVRTIVTLPCSDYKTWLHQQQSKSLIAANGKSIEDGEDEDMPDLNIHPF</sequence>
<feature type="region of interest" description="Disordered" evidence="1">
    <location>
        <begin position="1"/>
        <end position="20"/>
    </location>
</feature>
<keyword evidence="3" id="KW-1185">Reference proteome</keyword>
<feature type="non-terminal residue" evidence="2">
    <location>
        <position position="1"/>
    </location>
</feature>
<protein>
    <submittedName>
        <fullName evidence="2">Jg27199 protein</fullName>
    </submittedName>
</protein>